<sequence length="159" mass="17309">MTVEPFAAGVEERLALAQRRLAALAVADPVHTLWRQQQVQVVGPVQQLLFDPRRAIAEQGAAPEHIAQQMGVENQQLRSACPCSVLPGQLTLSDGRDVAVKRIAALPVDELANVFTDHDPAEAPLDLNRQPALATRLGAGQDQNLHRASTRSLRHSRQP</sequence>
<gene>
    <name evidence="2" type="ORF">ABJ99_0755</name>
</gene>
<dbReference type="AlphaFoldDB" id="A0A0N0XDI6"/>
<reference evidence="2 3" key="2">
    <citation type="submission" date="2015-10" db="EMBL/GenBank/DDBJ databases">
        <title>Comparative genomics and high-throughput reverse genetic screens identify a new phytobacterial MAMP and an Arabidopsis receptor required for immune elicitation.</title>
        <authorList>
            <person name="Mott G.A."/>
            <person name="Thakur S."/>
            <person name="Wang P.W."/>
            <person name="Desveaux D."/>
            <person name="Guttman D.S."/>
        </authorList>
    </citation>
    <scope>NUCLEOTIDE SEQUENCE [LARGE SCALE GENOMIC DNA]</scope>
    <source>
        <strain evidence="2 3">0788_9</strain>
    </source>
</reference>
<evidence type="ECO:0000256" key="1">
    <source>
        <dbReference type="SAM" id="MobiDB-lite"/>
    </source>
</evidence>
<evidence type="ECO:0000313" key="2">
    <source>
        <dbReference type="EMBL" id="KPC33615.1"/>
    </source>
</evidence>
<accession>A0A0N0XDI6</accession>
<protein>
    <submittedName>
        <fullName evidence="2">Uncharacterized protein</fullName>
    </submittedName>
</protein>
<dbReference type="PATRIC" id="fig|81035.3.peg.815"/>
<proteinExistence type="predicted"/>
<comment type="caution">
    <text evidence="2">The sequence shown here is derived from an EMBL/GenBank/DDBJ whole genome shotgun (WGS) entry which is preliminary data.</text>
</comment>
<organism evidence="2 3">
    <name type="scientific">Pseudomonas syringae pv. cilantro</name>
    <dbReference type="NCBI Taxonomy" id="81035"/>
    <lineage>
        <taxon>Bacteria</taxon>
        <taxon>Pseudomonadati</taxon>
        <taxon>Pseudomonadota</taxon>
        <taxon>Gammaproteobacteria</taxon>
        <taxon>Pseudomonadales</taxon>
        <taxon>Pseudomonadaceae</taxon>
        <taxon>Pseudomonas</taxon>
        <taxon>Pseudomonas syringae</taxon>
    </lineage>
</organism>
<dbReference type="Proteomes" id="UP000037891">
    <property type="component" value="Unassembled WGS sequence"/>
</dbReference>
<reference evidence="2 3" key="1">
    <citation type="submission" date="2015-07" db="EMBL/GenBank/DDBJ databases">
        <authorList>
            <person name="Noorani M."/>
        </authorList>
    </citation>
    <scope>NUCLEOTIDE SEQUENCE [LARGE SCALE GENOMIC DNA]</scope>
    <source>
        <strain evidence="2 3">0788_9</strain>
    </source>
</reference>
<feature type="compositionally biased region" description="Basic residues" evidence="1">
    <location>
        <begin position="148"/>
        <end position="159"/>
    </location>
</feature>
<dbReference type="EMBL" id="LGLN01000032">
    <property type="protein sequence ID" value="KPC33615.1"/>
    <property type="molecule type" value="Genomic_DNA"/>
</dbReference>
<evidence type="ECO:0000313" key="3">
    <source>
        <dbReference type="Proteomes" id="UP000037891"/>
    </source>
</evidence>
<feature type="region of interest" description="Disordered" evidence="1">
    <location>
        <begin position="136"/>
        <end position="159"/>
    </location>
</feature>
<name>A0A0N0XDI6_PSESX</name>